<organism evidence="2 3">
    <name type="scientific">Niallia taxi</name>
    <dbReference type="NCBI Taxonomy" id="2499688"/>
    <lineage>
        <taxon>Bacteria</taxon>
        <taxon>Bacillati</taxon>
        <taxon>Bacillota</taxon>
        <taxon>Bacilli</taxon>
        <taxon>Bacillales</taxon>
        <taxon>Bacillaceae</taxon>
        <taxon>Niallia</taxon>
    </lineage>
</organism>
<dbReference type="EMBL" id="RZTZ01000001">
    <property type="protein sequence ID" value="RVT67645.1"/>
    <property type="molecule type" value="Genomic_DNA"/>
</dbReference>
<evidence type="ECO:0000313" key="3">
    <source>
        <dbReference type="Proteomes" id="UP000288024"/>
    </source>
</evidence>
<sequence>MDDISFWKMLRVTKVGTLTWKYPIFYISICLAVISYYYFSKMDAQSYADIFPYISDTIASISATLMGIILAGLAIIVGLAVGDILNLLLRGKTLQKLLFPFWLVTLLWAISTIIAISLNFVPLFVSKSVELYLLSFEVFIFTYSVFGTVGLIGSTIKIFVLIAQLVPKE</sequence>
<dbReference type="Proteomes" id="UP000288024">
    <property type="component" value="Unassembled WGS sequence"/>
</dbReference>
<name>A0A437KHV6_9BACI</name>
<keyword evidence="3" id="KW-1185">Reference proteome</keyword>
<evidence type="ECO:0000256" key="1">
    <source>
        <dbReference type="SAM" id="Phobius"/>
    </source>
</evidence>
<gene>
    <name evidence="2" type="ORF">EM808_03995</name>
</gene>
<keyword evidence="1" id="KW-1133">Transmembrane helix</keyword>
<feature type="transmembrane region" description="Helical" evidence="1">
    <location>
        <begin position="140"/>
        <end position="166"/>
    </location>
</feature>
<comment type="caution">
    <text evidence="2">The sequence shown here is derived from an EMBL/GenBank/DDBJ whole genome shotgun (WGS) entry which is preliminary data.</text>
</comment>
<feature type="transmembrane region" description="Helical" evidence="1">
    <location>
        <begin position="97"/>
        <end position="120"/>
    </location>
</feature>
<feature type="transmembrane region" description="Helical" evidence="1">
    <location>
        <begin position="59"/>
        <end position="85"/>
    </location>
</feature>
<proteinExistence type="predicted"/>
<accession>A0A437KHV6</accession>
<feature type="transmembrane region" description="Helical" evidence="1">
    <location>
        <begin position="20"/>
        <end position="39"/>
    </location>
</feature>
<protein>
    <submittedName>
        <fullName evidence="2">Uncharacterized protein</fullName>
    </submittedName>
</protein>
<keyword evidence="1" id="KW-0472">Membrane</keyword>
<dbReference type="RefSeq" id="WP_127736157.1">
    <property type="nucleotide sequence ID" value="NZ_RZTZ01000001.1"/>
</dbReference>
<dbReference type="AlphaFoldDB" id="A0A437KHV6"/>
<evidence type="ECO:0000313" key="2">
    <source>
        <dbReference type="EMBL" id="RVT67645.1"/>
    </source>
</evidence>
<reference evidence="2 3" key="1">
    <citation type="submission" date="2019-01" db="EMBL/GenBank/DDBJ databases">
        <title>Bacillus sp. M5HDSG1-1, whole genome shotgun sequence.</title>
        <authorList>
            <person name="Tuo L."/>
        </authorList>
    </citation>
    <scope>NUCLEOTIDE SEQUENCE [LARGE SCALE GENOMIC DNA]</scope>
    <source>
        <strain evidence="2 3">M5HDSG1-1</strain>
    </source>
</reference>
<keyword evidence="1" id="KW-0812">Transmembrane</keyword>